<evidence type="ECO:0000313" key="2">
    <source>
        <dbReference type="EMBL" id="CAL6074298.1"/>
    </source>
</evidence>
<organism evidence="1">
    <name type="scientific">Hexamita inflata</name>
    <dbReference type="NCBI Taxonomy" id="28002"/>
    <lineage>
        <taxon>Eukaryota</taxon>
        <taxon>Metamonada</taxon>
        <taxon>Diplomonadida</taxon>
        <taxon>Hexamitidae</taxon>
        <taxon>Hexamitinae</taxon>
        <taxon>Hexamita</taxon>
    </lineage>
</organism>
<gene>
    <name evidence="1" type="ORF">HINF_LOCUS3912</name>
    <name evidence="2" type="ORF">HINF_LOCUS56620</name>
</gene>
<dbReference type="AlphaFoldDB" id="A0AA86NAR0"/>
<dbReference type="EMBL" id="CATOUU010000096">
    <property type="protein sequence ID" value="CAI9916267.1"/>
    <property type="molecule type" value="Genomic_DNA"/>
</dbReference>
<evidence type="ECO:0000313" key="1">
    <source>
        <dbReference type="EMBL" id="CAI9916267.1"/>
    </source>
</evidence>
<sequence>MEELWFFVNQETHEEDVLEIIADSEALTHIVSVLCLISDEIITVQELMKSITSNNYEIFQPKQQPKQLFCNYFQDNLERNKVSNYNYLIGQIQNMQKKKTLNCYAQHTHKNQRELTYKYNKIIITFMFQKIV</sequence>
<reference evidence="2 3" key="2">
    <citation type="submission" date="2024-07" db="EMBL/GenBank/DDBJ databases">
        <authorList>
            <person name="Akdeniz Z."/>
        </authorList>
    </citation>
    <scope>NUCLEOTIDE SEQUENCE [LARGE SCALE GENOMIC DNA]</scope>
</reference>
<dbReference type="EMBL" id="CAXDID020000307">
    <property type="protein sequence ID" value="CAL6074298.1"/>
    <property type="molecule type" value="Genomic_DNA"/>
</dbReference>
<proteinExistence type="predicted"/>
<protein>
    <submittedName>
        <fullName evidence="2">Hypothetical_protein</fullName>
    </submittedName>
</protein>
<accession>A0AA86NAR0</accession>
<reference evidence="1" key="1">
    <citation type="submission" date="2023-06" db="EMBL/GenBank/DDBJ databases">
        <authorList>
            <person name="Kurt Z."/>
        </authorList>
    </citation>
    <scope>NUCLEOTIDE SEQUENCE</scope>
</reference>
<name>A0AA86NAR0_9EUKA</name>
<comment type="caution">
    <text evidence="1">The sequence shown here is derived from an EMBL/GenBank/DDBJ whole genome shotgun (WGS) entry which is preliminary data.</text>
</comment>
<keyword evidence="3" id="KW-1185">Reference proteome</keyword>
<evidence type="ECO:0000313" key="3">
    <source>
        <dbReference type="Proteomes" id="UP001642409"/>
    </source>
</evidence>
<dbReference type="Proteomes" id="UP001642409">
    <property type="component" value="Unassembled WGS sequence"/>
</dbReference>